<proteinExistence type="predicted"/>
<protein>
    <submittedName>
        <fullName evidence="1">2-haloalkanoic acid dehalogenase-related protein</fullName>
    </submittedName>
</protein>
<name>A0A3B0UML2_9ZZZZ</name>
<accession>A0A3B0UML2</accession>
<organism evidence="1">
    <name type="scientific">hydrothermal vent metagenome</name>
    <dbReference type="NCBI Taxonomy" id="652676"/>
    <lineage>
        <taxon>unclassified sequences</taxon>
        <taxon>metagenomes</taxon>
        <taxon>ecological metagenomes</taxon>
    </lineage>
</organism>
<reference evidence="1" key="1">
    <citation type="submission" date="2018-06" db="EMBL/GenBank/DDBJ databases">
        <authorList>
            <person name="Zhirakovskaya E."/>
        </authorList>
    </citation>
    <scope>NUCLEOTIDE SEQUENCE</scope>
</reference>
<dbReference type="AlphaFoldDB" id="A0A3B0UML2"/>
<gene>
    <name evidence="1" type="ORF">MNBD_CHLOROFLEXI01-2306</name>
</gene>
<dbReference type="EMBL" id="UOEU01000352">
    <property type="protein sequence ID" value="VAW32401.1"/>
    <property type="molecule type" value="Genomic_DNA"/>
</dbReference>
<sequence length="109" mass="12479">MIKAITFDFWDTLVFDDSDEPKRAAQGLPSKMETRLQLLTTEIQQRHPTISPEKIEAAFVYANGRYYHYWKSLHVTPTTAAVDRDSTNTKATAVCTQFSKLPTIIEQIE</sequence>
<evidence type="ECO:0000313" key="1">
    <source>
        <dbReference type="EMBL" id="VAW32401.1"/>
    </source>
</evidence>